<dbReference type="PANTHER" id="PTHR33692:SF1">
    <property type="entry name" value="RIBOSOME MATURATION FACTOR RIMM"/>
    <property type="match status" value="1"/>
</dbReference>
<dbReference type="Gene3D" id="2.40.30.60">
    <property type="entry name" value="RimM"/>
    <property type="match status" value="1"/>
</dbReference>
<dbReference type="KEGG" id="ebm:SG0102_10190"/>
<comment type="domain">
    <text evidence="5">The PRC barrel domain binds ribosomal protein uS19.</text>
</comment>
<comment type="function">
    <text evidence="5">An accessory protein needed during the final step in the assembly of 30S ribosomal subunit, possibly for assembly of the head region. Essential for efficient processing of 16S rRNA. May be needed both before and after RbfA during the maturation of 16S rRNA. It has affinity for free ribosomal 30S subunits but not for 70S ribosomes.</text>
</comment>
<proteinExistence type="inferred from homology"/>
<dbReference type="OrthoDB" id="9810331at2"/>
<dbReference type="SUPFAM" id="SSF50447">
    <property type="entry name" value="Translation proteins"/>
    <property type="match status" value="1"/>
</dbReference>
<accession>A0A3G9JCG1</accession>
<evidence type="ECO:0000256" key="1">
    <source>
        <dbReference type="ARBA" id="ARBA00022490"/>
    </source>
</evidence>
<comment type="similarity">
    <text evidence="5">Belongs to the RimM family.</text>
</comment>
<dbReference type="HAMAP" id="MF_00014">
    <property type="entry name" value="Ribosome_mat_RimM"/>
    <property type="match status" value="1"/>
</dbReference>
<dbReference type="InterPro" id="IPR036976">
    <property type="entry name" value="RimM_N_sf"/>
</dbReference>
<dbReference type="GO" id="GO:0005840">
    <property type="term" value="C:ribosome"/>
    <property type="evidence" value="ECO:0007669"/>
    <property type="project" value="InterPro"/>
</dbReference>
<dbReference type="InterPro" id="IPR011033">
    <property type="entry name" value="PRC_barrel-like_sf"/>
</dbReference>
<organism evidence="8 9">
    <name type="scientific">Intestinibaculum porci</name>
    <dbReference type="NCBI Taxonomy" id="2487118"/>
    <lineage>
        <taxon>Bacteria</taxon>
        <taxon>Bacillati</taxon>
        <taxon>Bacillota</taxon>
        <taxon>Erysipelotrichia</taxon>
        <taxon>Erysipelotrichales</taxon>
        <taxon>Erysipelotrichaceae</taxon>
        <taxon>Intestinibaculum</taxon>
    </lineage>
</organism>
<dbReference type="InterPro" id="IPR009000">
    <property type="entry name" value="Transl_B-barrel_sf"/>
</dbReference>
<evidence type="ECO:0000256" key="4">
    <source>
        <dbReference type="ARBA" id="ARBA00023186"/>
    </source>
</evidence>
<evidence type="ECO:0000259" key="6">
    <source>
        <dbReference type="Pfam" id="PF01782"/>
    </source>
</evidence>
<dbReference type="RefSeq" id="WP_125118992.1">
    <property type="nucleotide sequence ID" value="NZ_AP019309.1"/>
</dbReference>
<keyword evidence="9" id="KW-1185">Reference proteome</keyword>
<evidence type="ECO:0000256" key="3">
    <source>
        <dbReference type="ARBA" id="ARBA00022552"/>
    </source>
</evidence>
<evidence type="ECO:0000313" key="9">
    <source>
        <dbReference type="Proteomes" id="UP000268059"/>
    </source>
</evidence>
<dbReference type="InterPro" id="IPR011961">
    <property type="entry name" value="RimM"/>
</dbReference>
<dbReference type="Pfam" id="PF01782">
    <property type="entry name" value="RimM"/>
    <property type="match status" value="1"/>
</dbReference>
<comment type="subunit">
    <text evidence="5">Binds ribosomal protein uS19.</text>
</comment>
<dbReference type="SUPFAM" id="SSF50346">
    <property type="entry name" value="PRC-barrel domain"/>
    <property type="match status" value="1"/>
</dbReference>
<feature type="domain" description="Ribosome maturation factor RimM PRC barrel" evidence="7">
    <location>
        <begin position="100"/>
        <end position="161"/>
    </location>
</feature>
<dbReference type="EMBL" id="AP019309">
    <property type="protein sequence ID" value="BBH26085.1"/>
    <property type="molecule type" value="Genomic_DNA"/>
</dbReference>
<keyword evidence="1 5" id="KW-0963">Cytoplasm</keyword>
<dbReference type="InterPro" id="IPR056792">
    <property type="entry name" value="PRC_RimM"/>
</dbReference>
<dbReference type="Pfam" id="PF24986">
    <property type="entry name" value="PRC_RimM"/>
    <property type="match status" value="1"/>
</dbReference>
<gene>
    <name evidence="5 8" type="primary">rimM</name>
    <name evidence="8" type="ORF">SG0102_10190</name>
</gene>
<reference evidence="8 9" key="1">
    <citation type="submission" date="2018-11" db="EMBL/GenBank/DDBJ databases">
        <title>Novel Erysipelotrichaceae bacterium isolated from small intestine of a swine.</title>
        <authorList>
            <person name="Kim J.S."/>
            <person name="Choe H."/>
            <person name="Lee Y.R."/>
            <person name="Kim K.M."/>
            <person name="Park D.S."/>
        </authorList>
    </citation>
    <scope>NUCLEOTIDE SEQUENCE [LARGE SCALE GENOMIC DNA]</scope>
    <source>
        <strain evidence="8 9">SG0102</strain>
    </source>
</reference>
<evidence type="ECO:0000259" key="7">
    <source>
        <dbReference type="Pfam" id="PF24986"/>
    </source>
</evidence>
<name>A0A3G9JCG1_9FIRM</name>
<dbReference type="FunCoup" id="A0A3G9JCG1">
    <property type="interactions" value="323"/>
</dbReference>
<protein>
    <recommendedName>
        <fullName evidence="5">Ribosome maturation factor RimM</fullName>
    </recommendedName>
</protein>
<dbReference type="Proteomes" id="UP000268059">
    <property type="component" value="Chromosome"/>
</dbReference>
<dbReference type="AlphaFoldDB" id="A0A3G9JCG1"/>
<dbReference type="GO" id="GO:0043022">
    <property type="term" value="F:ribosome binding"/>
    <property type="evidence" value="ECO:0007669"/>
    <property type="project" value="InterPro"/>
</dbReference>
<dbReference type="InParanoid" id="A0A3G9JCG1"/>
<dbReference type="GO" id="GO:0042274">
    <property type="term" value="P:ribosomal small subunit biogenesis"/>
    <property type="evidence" value="ECO:0007669"/>
    <property type="project" value="UniProtKB-UniRule"/>
</dbReference>
<evidence type="ECO:0000313" key="8">
    <source>
        <dbReference type="EMBL" id="BBH26085.1"/>
    </source>
</evidence>
<dbReference type="GO" id="GO:0005737">
    <property type="term" value="C:cytoplasm"/>
    <property type="evidence" value="ECO:0007669"/>
    <property type="project" value="UniProtKB-SubCell"/>
</dbReference>
<dbReference type="InterPro" id="IPR002676">
    <property type="entry name" value="RimM_N"/>
</dbReference>
<comment type="subcellular location">
    <subcellularLocation>
        <location evidence="5">Cytoplasm</location>
    </subcellularLocation>
</comment>
<sequence>MEEKVLVGKIIKPFGIKGEVKVDAMTDFPDERFKVGAIVYLREKRGDQSLVIASHRVHKGYDLISFEGMQDINLIEAFRMHELYALKDDSLLDEGEVWVSDLMGCEVYNHGTLFGVVKDMYDNTYQDLLVVEHNGKRVLIPYVDAFVKNKDIEHKRIDVALIKGFVDDED</sequence>
<keyword evidence="4 5" id="KW-0143">Chaperone</keyword>
<dbReference type="Gene3D" id="2.30.30.240">
    <property type="entry name" value="PRC-barrel domain"/>
    <property type="match status" value="1"/>
</dbReference>
<dbReference type="NCBIfam" id="TIGR02273">
    <property type="entry name" value="16S_RimM"/>
    <property type="match status" value="1"/>
</dbReference>
<dbReference type="GO" id="GO:0006364">
    <property type="term" value="P:rRNA processing"/>
    <property type="evidence" value="ECO:0007669"/>
    <property type="project" value="UniProtKB-UniRule"/>
</dbReference>
<keyword evidence="3 5" id="KW-0698">rRNA processing</keyword>
<evidence type="ECO:0000256" key="2">
    <source>
        <dbReference type="ARBA" id="ARBA00022517"/>
    </source>
</evidence>
<feature type="domain" description="RimM N-terminal" evidence="6">
    <location>
        <begin position="7"/>
        <end position="88"/>
    </location>
</feature>
<dbReference type="PANTHER" id="PTHR33692">
    <property type="entry name" value="RIBOSOME MATURATION FACTOR RIMM"/>
    <property type="match status" value="1"/>
</dbReference>
<keyword evidence="2 5" id="KW-0690">Ribosome biogenesis</keyword>
<evidence type="ECO:0000256" key="5">
    <source>
        <dbReference type="HAMAP-Rule" id="MF_00014"/>
    </source>
</evidence>